<dbReference type="PaxDb" id="3218-PP1S157_112V6.1"/>
<reference evidence="1 3" key="2">
    <citation type="journal article" date="2018" name="Plant J.">
        <title>The Physcomitrella patens chromosome-scale assembly reveals moss genome structure and evolution.</title>
        <authorList>
            <person name="Lang D."/>
            <person name="Ullrich K.K."/>
            <person name="Murat F."/>
            <person name="Fuchs J."/>
            <person name="Jenkins J."/>
            <person name="Haas F.B."/>
            <person name="Piednoel M."/>
            <person name="Gundlach H."/>
            <person name="Van Bel M."/>
            <person name="Meyberg R."/>
            <person name="Vives C."/>
            <person name="Morata J."/>
            <person name="Symeonidi A."/>
            <person name="Hiss M."/>
            <person name="Muchero W."/>
            <person name="Kamisugi Y."/>
            <person name="Saleh O."/>
            <person name="Blanc G."/>
            <person name="Decker E.L."/>
            <person name="van Gessel N."/>
            <person name="Grimwood J."/>
            <person name="Hayes R.D."/>
            <person name="Graham S.W."/>
            <person name="Gunter L.E."/>
            <person name="McDaniel S.F."/>
            <person name="Hoernstein S.N.W."/>
            <person name="Larsson A."/>
            <person name="Li F.W."/>
            <person name="Perroud P.F."/>
            <person name="Phillips J."/>
            <person name="Ranjan P."/>
            <person name="Rokshar D.S."/>
            <person name="Rothfels C.J."/>
            <person name="Schneider L."/>
            <person name="Shu S."/>
            <person name="Stevenson D.W."/>
            <person name="Thummler F."/>
            <person name="Tillich M."/>
            <person name="Villarreal Aguilar J.C."/>
            <person name="Widiez T."/>
            <person name="Wong G.K."/>
            <person name="Wymore A."/>
            <person name="Zhang Y."/>
            <person name="Zimmer A.D."/>
            <person name="Quatrano R.S."/>
            <person name="Mayer K.F.X."/>
            <person name="Goodstein D."/>
            <person name="Casacuberta J.M."/>
            <person name="Vandepoele K."/>
            <person name="Reski R."/>
            <person name="Cuming A.C."/>
            <person name="Tuskan G.A."/>
            <person name="Maumus F."/>
            <person name="Salse J."/>
            <person name="Schmutz J."/>
            <person name="Rensing S.A."/>
        </authorList>
    </citation>
    <scope>NUCLEOTIDE SEQUENCE [LARGE SCALE GENOMIC DNA]</scope>
    <source>
        <strain evidence="2 3">cv. Gransden 2004</strain>
    </source>
</reference>
<dbReference type="InParanoid" id="A0A2K1KWF1"/>
<reference evidence="1 3" key="1">
    <citation type="journal article" date="2008" name="Science">
        <title>The Physcomitrella genome reveals evolutionary insights into the conquest of land by plants.</title>
        <authorList>
            <person name="Rensing S."/>
            <person name="Lang D."/>
            <person name="Zimmer A."/>
            <person name="Terry A."/>
            <person name="Salamov A."/>
            <person name="Shapiro H."/>
            <person name="Nishiyama T."/>
            <person name="Perroud P.-F."/>
            <person name="Lindquist E."/>
            <person name="Kamisugi Y."/>
            <person name="Tanahashi T."/>
            <person name="Sakakibara K."/>
            <person name="Fujita T."/>
            <person name="Oishi K."/>
            <person name="Shin-I T."/>
            <person name="Kuroki Y."/>
            <person name="Toyoda A."/>
            <person name="Suzuki Y."/>
            <person name="Hashimoto A."/>
            <person name="Yamaguchi K."/>
            <person name="Sugano A."/>
            <person name="Kohara Y."/>
            <person name="Fujiyama A."/>
            <person name="Anterola A."/>
            <person name="Aoki S."/>
            <person name="Ashton N."/>
            <person name="Barbazuk W.B."/>
            <person name="Barker E."/>
            <person name="Bennetzen J."/>
            <person name="Bezanilla M."/>
            <person name="Blankenship R."/>
            <person name="Cho S.H."/>
            <person name="Dutcher S."/>
            <person name="Estelle M."/>
            <person name="Fawcett J.A."/>
            <person name="Gundlach H."/>
            <person name="Hanada K."/>
            <person name="Heyl A."/>
            <person name="Hicks K.A."/>
            <person name="Hugh J."/>
            <person name="Lohr M."/>
            <person name="Mayer K."/>
            <person name="Melkozernov A."/>
            <person name="Murata T."/>
            <person name="Nelson D."/>
            <person name="Pils B."/>
            <person name="Prigge M."/>
            <person name="Reiss B."/>
            <person name="Renner T."/>
            <person name="Rombauts S."/>
            <person name="Rushton P."/>
            <person name="Sanderfoot A."/>
            <person name="Schween G."/>
            <person name="Shiu S.-H."/>
            <person name="Stueber K."/>
            <person name="Theodoulou F.L."/>
            <person name="Tu H."/>
            <person name="Van de Peer Y."/>
            <person name="Verrier P.J."/>
            <person name="Waters E."/>
            <person name="Wood A."/>
            <person name="Yang L."/>
            <person name="Cove D."/>
            <person name="Cuming A."/>
            <person name="Hasebe M."/>
            <person name="Lucas S."/>
            <person name="Mishler D.B."/>
            <person name="Reski R."/>
            <person name="Grigoriev I."/>
            <person name="Quatrano R.S."/>
            <person name="Boore J.L."/>
        </authorList>
    </citation>
    <scope>NUCLEOTIDE SEQUENCE [LARGE SCALE GENOMIC DNA]</scope>
    <source>
        <strain evidence="2 3">cv. Gransden 2004</strain>
    </source>
</reference>
<gene>
    <name evidence="1" type="ORF">PHYPA_005093</name>
</gene>
<sequence>MGSSWKAMVKDLQAVNPFVAEEVASEPFWWSTSCPLIGAGFSKSRPSQLQKVGLQCIRDARRSNVFLTAQDAAEVFGLKQEEAPAWNAAIIRLKSHWGALLTSHFLPAVRGEWVGCYLSSADPFPFVVWQVAEGGS</sequence>
<reference evidence="2" key="3">
    <citation type="submission" date="2020-12" db="UniProtKB">
        <authorList>
            <consortium name="EnsemblPlants"/>
        </authorList>
    </citation>
    <scope>IDENTIFICATION</scope>
</reference>
<dbReference type="Proteomes" id="UP000006727">
    <property type="component" value="Chromosome 3"/>
</dbReference>
<name>A0A2K1KWF1_PHYPA</name>
<keyword evidence="3" id="KW-1185">Reference proteome</keyword>
<proteinExistence type="predicted"/>
<evidence type="ECO:0000313" key="2">
    <source>
        <dbReference type="EnsemblPlants" id="PAC:32944707.CDS.1"/>
    </source>
</evidence>
<dbReference type="Gramene" id="Pp3c3_28840V3.1">
    <property type="protein sequence ID" value="PAC:32944707.CDS.1"/>
    <property type="gene ID" value="Pp3c3_28840"/>
</dbReference>
<dbReference type="AlphaFoldDB" id="A0A2K1KWF1"/>
<dbReference type="EMBL" id="ABEU02000003">
    <property type="protein sequence ID" value="PNR58098.1"/>
    <property type="molecule type" value="Genomic_DNA"/>
</dbReference>
<accession>A0A2K1KWF1</accession>
<protein>
    <submittedName>
        <fullName evidence="1 2">Uncharacterized protein</fullName>
    </submittedName>
</protein>
<organism evidence="1">
    <name type="scientific">Physcomitrium patens</name>
    <name type="common">Spreading-leaved earth moss</name>
    <name type="synonym">Physcomitrella patens</name>
    <dbReference type="NCBI Taxonomy" id="3218"/>
    <lineage>
        <taxon>Eukaryota</taxon>
        <taxon>Viridiplantae</taxon>
        <taxon>Streptophyta</taxon>
        <taxon>Embryophyta</taxon>
        <taxon>Bryophyta</taxon>
        <taxon>Bryophytina</taxon>
        <taxon>Bryopsida</taxon>
        <taxon>Funariidae</taxon>
        <taxon>Funariales</taxon>
        <taxon>Funariaceae</taxon>
        <taxon>Physcomitrium</taxon>
    </lineage>
</organism>
<evidence type="ECO:0000313" key="3">
    <source>
        <dbReference type="Proteomes" id="UP000006727"/>
    </source>
</evidence>
<dbReference type="EnsemblPlants" id="Pp3c3_28840V3.1">
    <property type="protein sequence ID" value="PAC:32944707.CDS.1"/>
    <property type="gene ID" value="Pp3c3_28840"/>
</dbReference>
<evidence type="ECO:0000313" key="1">
    <source>
        <dbReference type="EMBL" id="PNR58098.1"/>
    </source>
</evidence>